<dbReference type="EMBL" id="MT145046">
    <property type="protein sequence ID" value="QJI02967.1"/>
    <property type="molecule type" value="Genomic_DNA"/>
</dbReference>
<reference evidence="1" key="1">
    <citation type="submission" date="2020-03" db="EMBL/GenBank/DDBJ databases">
        <title>The deep terrestrial virosphere.</title>
        <authorList>
            <person name="Holmfeldt K."/>
            <person name="Nilsson E."/>
            <person name="Simone D."/>
            <person name="Lopez-Fernandez M."/>
            <person name="Wu X."/>
            <person name="de Brujin I."/>
            <person name="Lundin D."/>
            <person name="Andersson A."/>
            <person name="Bertilsson S."/>
            <person name="Dopson M."/>
        </authorList>
    </citation>
    <scope>NUCLEOTIDE SEQUENCE</scope>
    <source>
        <strain evidence="1">TM448B03899</strain>
    </source>
</reference>
<accession>A0A6M3XYH7</accession>
<protein>
    <submittedName>
        <fullName evidence="1">Uncharacterized protein</fullName>
    </submittedName>
</protein>
<organism evidence="1">
    <name type="scientific">viral metagenome</name>
    <dbReference type="NCBI Taxonomy" id="1070528"/>
    <lineage>
        <taxon>unclassified sequences</taxon>
        <taxon>metagenomes</taxon>
        <taxon>organismal metagenomes</taxon>
    </lineage>
</organism>
<gene>
    <name evidence="1" type="ORF">TM448B03899_0010</name>
</gene>
<dbReference type="AlphaFoldDB" id="A0A6M3XYH7"/>
<proteinExistence type="predicted"/>
<name>A0A6M3XYH7_9ZZZZ</name>
<sequence>MMEKDYLGDGVYAEYDGWGIWLKANDHACPTDEIYLEPSVMEALDRFRKRCGM</sequence>
<evidence type="ECO:0000313" key="1">
    <source>
        <dbReference type="EMBL" id="QJI02967.1"/>
    </source>
</evidence>